<accession>A0A7U7J5H3</accession>
<protein>
    <recommendedName>
        <fullName evidence="3">Type II toxin-antitoxin system HicA family toxin</fullName>
    </recommendedName>
</protein>
<sequence length="79" mass="9017">MTQREKLPTMIRQNPKAVRFDDACKVAGWLGFIHNGGQGSHRVFKRLGEPMQLNFQNCNGVIPPYQARQLIAMLDKYGE</sequence>
<gene>
    <name evidence="1" type="ORF">BN874_610003</name>
</gene>
<dbReference type="AlphaFoldDB" id="A0A7U7J5H3"/>
<evidence type="ECO:0000313" key="1">
    <source>
        <dbReference type="EMBL" id="CDH46792.1"/>
    </source>
</evidence>
<dbReference type="Proteomes" id="UP000019184">
    <property type="component" value="Unassembled WGS sequence"/>
</dbReference>
<keyword evidence="2" id="KW-1185">Reference proteome</keyword>
<dbReference type="EMBL" id="CBTK010000278">
    <property type="protein sequence ID" value="CDH46792.1"/>
    <property type="molecule type" value="Genomic_DNA"/>
</dbReference>
<evidence type="ECO:0008006" key="3">
    <source>
        <dbReference type="Google" id="ProtNLM"/>
    </source>
</evidence>
<dbReference type="OrthoDB" id="308644at2"/>
<comment type="caution">
    <text evidence="1">The sequence shown here is derived from an EMBL/GenBank/DDBJ whole genome shotgun (WGS) entry which is preliminary data.</text>
</comment>
<proteinExistence type="predicted"/>
<reference evidence="1 2" key="1">
    <citation type="journal article" date="2014" name="ISME J.">
        <title>Candidatus Competibacter-lineage genomes retrieved from metagenomes reveal functional metabolic diversity.</title>
        <authorList>
            <person name="McIlroy S.J."/>
            <person name="Albertsen M."/>
            <person name="Andresen E.K."/>
            <person name="Saunders A.M."/>
            <person name="Kristiansen R."/>
            <person name="Stokholm-Bjerregaard M."/>
            <person name="Nielsen K.L."/>
            <person name="Nielsen P.H."/>
        </authorList>
    </citation>
    <scope>NUCLEOTIDE SEQUENCE [LARGE SCALE GENOMIC DNA]</scope>
    <source>
        <strain evidence="1 2">Run_B_J11</strain>
    </source>
</reference>
<name>A0A7U7J5H3_9GAMM</name>
<evidence type="ECO:0000313" key="2">
    <source>
        <dbReference type="Proteomes" id="UP000019184"/>
    </source>
</evidence>
<organism evidence="1 2">
    <name type="scientific">Candidatus Contendobacter odensis Run_B_J11</name>
    <dbReference type="NCBI Taxonomy" id="1400861"/>
    <lineage>
        <taxon>Bacteria</taxon>
        <taxon>Pseudomonadati</taxon>
        <taxon>Pseudomonadota</taxon>
        <taxon>Gammaproteobacteria</taxon>
        <taxon>Candidatus Competibacteraceae</taxon>
        <taxon>Candidatus Contendibacter</taxon>
    </lineage>
</organism>